<keyword evidence="1" id="KW-0812">Transmembrane</keyword>
<dbReference type="EMBL" id="PUIA01000016">
    <property type="protein sequence ID" value="PQO39282.1"/>
    <property type="molecule type" value="Genomic_DNA"/>
</dbReference>
<organism evidence="3 4">
    <name type="scientific">Blastopirellula marina</name>
    <dbReference type="NCBI Taxonomy" id="124"/>
    <lineage>
        <taxon>Bacteria</taxon>
        <taxon>Pseudomonadati</taxon>
        <taxon>Planctomycetota</taxon>
        <taxon>Planctomycetia</taxon>
        <taxon>Pirellulales</taxon>
        <taxon>Pirellulaceae</taxon>
        <taxon>Blastopirellula</taxon>
    </lineage>
</organism>
<gene>
    <name evidence="3" type="ORF">C5Y96_05350</name>
</gene>
<feature type="transmembrane region" description="Helical" evidence="1">
    <location>
        <begin position="45"/>
        <end position="72"/>
    </location>
</feature>
<protein>
    <submittedName>
        <fullName evidence="3">Uncharacterized protein</fullName>
    </submittedName>
</protein>
<dbReference type="OrthoDB" id="290599at2"/>
<proteinExistence type="predicted"/>
<feature type="signal peptide" evidence="2">
    <location>
        <begin position="1"/>
        <end position="29"/>
    </location>
</feature>
<keyword evidence="1" id="KW-0472">Membrane</keyword>
<keyword evidence="2" id="KW-0732">Signal</keyword>
<evidence type="ECO:0000313" key="4">
    <source>
        <dbReference type="Proteomes" id="UP000240009"/>
    </source>
</evidence>
<dbReference type="RefSeq" id="WP_105350630.1">
    <property type="nucleotide sequence ID" value="NZ_PUIA01000016.1"/>
</dbReference>
<dbReference type="Proteomes" id="UP000240009">
    <property type="component" value="Unassembled WGS sequence"/>
</dbReference>
<reference evidence="3 4" key="1">
    <citation type="submission" date="2018-02" db="EMBL/GenBank/DDBJ databases">
        <title>Comparative genomes isolates from brazilian mangrove.</title>
        <authorList>
            <person name="Araujo J.E."/>
            <person name="Taketani R.G."/>
            <person name="Silva M.C.P."/>
            <person name="Loureco M.V."/>
            <person name="Andreote F.D."/>
        </authorList>
    </citation>
    <scope>NUCLEOTIDE SEQUENCE [LARGE SCALE GENOMIC DNA]</scope>
    <source>
        <strain evidence="3 4">HEX-2 MGV</strain>
    </source>
</reference>
<sequence length="107" mass="11824">MNALKAIFVKPIYAAALLLVLGAPSWAWACPTCKNGLSDNYVSAYAFSILFMMIVPYVLLASFFSYIVVCYLRRPATERKELSADELSEIALKKAKQGIPTQPPAFD</sequence>
<evidence type="ECO:0000256" key="2">
    <source>
        <dbReference type="SAM" id="SignalP"/>
    </source>
</evidence>
<feature type="chain" id="PRO_5015696926" evidence="2">
    <location>
        <begin position="30"/>
        <end position="107"/>
    </location>
</feature>
<comment type="caution">
    <text evidence="3">The sequence shown here is derived from an EMBL/GenBank/DDBJ whole genome shotgun (WGS) entry which is preliminary data.</text>
</comment>
<evidence type="ECO:0000313" key="3">
    <source>
        <dbReference type="EMBL" id="PQO39282.1"/>
    </source>
</evidence>
<name>A0A2S8G4A0_9BACT</name>
<dbReference type="AlphaFoldDB" id="A0A2S8G4A0"/>
<accession>A0A2S8G4A0</accession>
<evidence type="ECO:0000256" key="1">
    <source>
        <dbReference type="SAM" id="Phobius"/>
    </source>
</evidence>
<keyword evidence="1" id="KW-1133">Transmembrane helix</keyword>